<evidence type="ECO:0000313" key="2">
    <source>
        <dbReference type="Proteomes" id="UP001515480"/>
    </source>
</evidence>
<protein>
    <recommendedName>
        <fullName evidence="3">Queuosine salvage protein</fullName>
    </recommendedName>
</protein>
<dbReference type="EMBL" id="JBGBPQ010000005">
    <property type="protein sequence ID" value="KAL1524053.1"/>
    <property type="molecule type" value="Genomic_DNA"/>
</dbReference>
<reference evidence="1 2" key="1">
    <citation type="journal article" date="2024" name="Science">
        <title>Giant polyketide synthase enzymes in the biosynthesis of giant marine polyether toxins.</title>
        <authorList>
            <person name="Fallon T.R."/>
            <person name="Shende V.V."/>
            <person name="Wierzbicki I.H."/>
            <person name="Pendleton A.L."/>
            <person name="Watervoot N.F."/>
            <person name="Auber R.P."/>
            <person name="Gonzalez D.J."/>
            <person name="Wisecaver J.H."/>
            <person name="Moore B.S."/>
        </authorList>
    </citation>
    <scope>NUCLEOTIDE SEQUENCE [LARGE SCALE GENOMIC DNA]</scope>
    <source>
        <strain evidence="1 2">12B1</strain>
    </source>
</reference>
<proteinExistence type="predicted"/>
<comment type="caution">
    <text evidence="1">The sequence shown here is derived from an EMBL/GenBank/DDBJ whole genome shotgun (WGS) entry which is preliminary data.</text>
</comment>
<gene>
    <name evidence="1" type="ORF">AB1Y20_018964</name>
</gene>
<evidence type="ECO:0008006" key="3">
    <source>
        <dbReference type="Google" id="ProtNLM"/>
    </source>
</evidence>
<sequence>MAPHSTRRLLLAVSAWAASTPSNPALAARGAAELDLEYYARSLLGRRAPPAVPRAAVAAGRPLDPPLAALLLHRTAEAIAAAVALPADELHRRADARRASLSVEIDRLLSTGAFGEGFDASFAEGGVVAGGPSEQYAFDLSLCALFSQLADARLRRAELAEFNLRLGTALLRALRVDARARELTFAELIRGLRELLGRLQVGGYMREFDVDDSDGDEELWAQRSELSTTKLKVSLTDSAALRSCLLLNGRVSPELASLMVLAFLREASVRVVDMSEYFLDDTYRPNPMEYRPTQFVLDLSIAPRE</sequence>
<organism evidence="1 2">
    <name type="scientific">Prymnesium parvum</name>
    <name type="common">Toxic golden alga</name>
    <dbReference type="NCBI Taxonomy" id="97485"/>
    <lineage>
        <taxon>Eukaryota</taxon>
        <taxon>Haptista</taxon>
        <taxon>Haptophyta</taxon>
        <taxon>Prymnesiophyceae</taxon>
        <taxon>Prymnesiales</taxon>
        <taxon>Prymnesiaceae</taxon>
        <taxon>Prymnesium</taxon>
    </lineage>
</organism>
<keyword evidence="2" id="KW-1185">Reference proteome</keyword>
<name>A0AB34JST4_PRYPA</name>
<dbReference type="AlphaFoldDB" id="A0AB34JST4"/>
<dbReference type="Proteomes" id="UP001515480">
    <property type="component" value="Unassembled WGS sequence"/>
</dbReference>
<evidence type="ECO:0000313" key="1">
    <source>
        <dbReference type="EMBL" id="KAL1524053.1"/>
    </source>
</evidence>
<accession>A0AB34JST4</accession>